<dbReference type="EMBL" id="JACCAC010000001">
    <property type="protein sequence ID" value="NYG56427.1"/>
    <property type="molecule type" value="Genomic_DNA"/>
</dbReference>
<dbReference type="Proteomes" id="UP000544110">
    <property type="component" value="Unassembled WGS sequence"/>
</dbReference>
<gene>
    <name evidence="5" type="ORF">BJ989_002731</name>
</gene>
<dbReference type="Pfam" id="PF01553">
    <property type="entry name" value="Acyltransferase"/>
    <property type="match status" value="1"/>
</dbReference>
<name>A0A7Y9UMR9_9ACTN</name>
<keyword evidence="1 5" id="KW-0808">Transferase</keyword>
<feature type="compositionally biased region" description="Basic and acidic residues" evidence="3">
    <location>
        <begin position="226"/>
        <end position="239"/>
    </location>
</feature>
<evidence type="ECO:0000256" key="3">
    <source>
        <dbReference type="SAM" id="MobiDB-lite"/>
    </source>
</evidence>
<protein>
    <submittedName>
        <fullName evidence="5">1-acyl-sn-glycerol-3-phosphate acyltransferase</fullName>
    </submittedName>
</protein>
<keyword evidence="6" id="KW-1185">Reference proteome</keyword>
<evidence type="ECO:0000259" key="4">
    <source>
        <dbReference type="SMART" id="SM00563"/>
    </source>
</evidence>
<sequence>MRVRKLERKRGWPFVVAASILKPVLVPGTRRRWIDGDKLPAGGGCVLVLNHISHVDPLLTAHFVYDHGRLPRYLAKSGLFRNPVLGGFLRSLGQIPVARLSADAVGAYDAAVAAVRAGECVVVYPEGTITRDPDLWPMTGKTGAARIALATGCPVVPVGQWGAQEILPPYSTRPRLLPRRTVTFKVGDPVDLGSLPDGPPTAEALRRATDLIMDAITALVADVRGEEPPAERFDPRQRGVGEIGNPHKQARREEGTA</sequence>
<proteinExistence type="predicted"/>
<evidence type="ECO:0000313" key="5">
    <source>
        <dbReference type="EMBL" id="NYG56427.1"/>
    </source>
</evidence>
<dbReference type="GO" id="GO:0005886">
    <property type="term" value="C:plasma membrane"/>
    <property type="evidence" value="ECO:0007669"/>
    <property type="project" value="TreeGrafter"/>
</dbReference>
<dbReference type="AlphaFoldDB" id="A0A7Y9UMR9"/>
<evidence type="ECO:0000256" key="1">
    <source>
        <dbReference type="ARBA" id="ARBA00022679"/>
    </source>
</evidence>
<dbReference type="InterPro" id="IPR002123">
    <property type="entry name" value="Plipid/glycerol_acylTrfase"/>
</dbReference>
<dbReference type="PANTHER" id="PTHR10434:SF55">
    <property type="entry name" value="POSSIBLE ACYLTRANSFERASE"/>
    <property type="match status" value="1"/>
</dbReference>
<keyword evidence="2 5" id="KW-0012">Acyltransferase</keyword>
<dbReference type="SUPFAM" id="SSF69593">
    <property type="entry name" value="Glycerol-3-phosphate (1)-acyltransferase"/>
    <property type="match status" value="1"/>
</dbReference>
<dbReference type="RefSeq" id="WP_343049373.1">
    <property type="nucleotide sequence ID" value="NZ_JACCAC010000001.1"/>
</dbReference>
<dbReference type="GO" id="GO:0003841">
    <property type="term" value="F:1-acylglycerol-3-phosphate O-acyltransferase activity"/>
    <property type="evidence" value="ECO:0007669"/>
    <property type="project" value="TreeGrafter"/>
</dbReference>
<accession>A0A7Y9UMR9</accession>
<dbReference type="GO" id="GO:0006654">
    <property type="term" value="P:phosphatidic acid biosynthetic process"/>
    <property type="evidence" value="ECO:0007669"/>
    <property type="project" value="TreeGrafter"/>
</dbReference>
<evidence type="ECO:0000256" key="2">
    <source>
        <dbReference type="ARBA" id="ARBA00023315"/>
    </source>
</evidence>
<dbReference type="CDD" id="cd07989">
    <property type="entry name" value="LPLAT_AGPAT-like"/>
    <property type="match status" value="1"/>
</dbReference>
<evidence type="ECO:0000313" key="6">
    <source>
        <dbReference type="Proteomes" id="UP000544110"/>
    </source>
</evidence>
<reference evidence="5 6" key="1">
    <citation type="submission" date="2020-07" db="EMBL/GenBank/DDBJ databases">
        <title>Sequencing the genomes of 1000 actinobacteria strains.</title>
        <authorList>
            <person name="Klenk H.-P."/>
        </authorList>
    </citation>
    <scope>NUCLEOTIDE SEQUENCE [LARGE SCALE GENOMIC DNA]</scope>
    <source>
        <strain evidence="5 6">DSM 24552</strain>
    </source>
</reference>
<feature type="region of interest" description="Disordered" evidence="3">
    <location>
        <begin position="226"/>
        <end position="257"/>
    </location>
</feature>
<comment type="caution">
    <text evidence="5">The sequence shown here is derived from an EMBL/GenBank/DDBJ whole genome shotgun (WGS) entry which is preliminary data.</text>
</comment>
<dbReference type="SMART" id="SM00563">
    <property type="entry name" value="PlsC"/>
    <property type="match status" value="1"/>
</dbReference>
<organism evidence="5 6">
    <name type="scientific">Nocardioides perillae</name>
    <dbReference type="NCBI Taxonomy" id="1119534"/>
    <lineage>
        <taxon>Bacteria</taxon>
        <taxon>Bacillati</taxon>
        <taxon>Actinomycetota</taxon>
        <taxon>Actinomycetes</taxon>
        <taxon>Propionibacteriales</taxon>
        <taxon>Nocardioidaceae</taxon>
        <taxon>Nocardioides</taxon>
    </lineage>
</organism>
<feature type="domain" description="Phospholipid/glycerol acyltransferase" evidence="4">
    <location>
        <begin position="45"/>
        <end position="163"/>
    </location>
</feature>
<dbReference type="PANTHER" id="PTHR10434">
    <property type="entry name" value="1-ACYL-SN-GLYCEROL-3-PHOSPHATE ACYLTRANSFERASE"/>
    <property type="match status" value="1"/>
</dbReference>